<evidence type="ECO:0000256" key="1">
    <source>
        <dbReference type="SAM" id="MobiDB-lite"/>
    </source>
</evidence>
<feature type="compositionally biased region" description="Basic and acidic residues" evidence="1">
    <location>
        <begin position="244"/>
        <end position="253"/>
    </location>
</feature>
<accession>A0A9N8QLZ1</accession>
<sequence>FTMTDTGSRTITFYESVSDVIALASRLDKYKPYSLAVAIRVLKNGKAAEANMVWRSHPPTPIIHVSWKTQYALGWASKVSGGDAIGILHGDASVTPLGKWQPCLVGKSYDINRDGLWEPSADTSKADPACLNVGKISYANPDASLGVHIVVGILNDSGTYEPIFADLSPMQISGNAKYQPEKSVKFWYHAILNSNGSREFVRQQVGELNTVNPGSSSGKYEWWGTFLMNENRWDLGDQPPPGPSERESRSRNP</sequence>
<keyword evidence="3" id="KW-1185">Reference proteome</keyword>
<protein>
    <submittedName>
        <fullName evidence="2">Uncharacterized protein</fullName>
    </submittedName>
</protein>
<dbReference type="EMBL" id="CAJHJF010006745">
    <property type="protein sequence ID" value="CAD6958745.1"/>
    <property type="molecule type" value="Genomic_DNA"/>
</dbReference>
<proteinExistence type="predicted"/>
<dbReference type="AlphaFoldDB" id="A0A9N8QLZ1"/>
<name>A0A9N8QLZ1_9BASI</name>
<organism evidence="2 3">
    <name type="scientific">Tilletia laevis</name>
    <dbReference type="NCBI Taxonomy" id="157183"/>
    <lineage>
        <taxon>Eukaryota</taxon>
        <taxon>Fungi</taxon>
        <taxon>Dikarya</taxon>
        <taxon>Basidiomycota</taxon>
        <taxon>Ustilaginomycotina</taxon>
        <taxon>Exobasidiomycetes</taxon>
        <taxon>Tilletiales</taxon>
        <taxon>Tilletiaceae</taxon>
        <taxon>Tilletia</taxon>
    </lineage>
</organism>
<comment type="caution">
    <text evidence="2">The sequence shown here is derived from an EMBL/GenBank/DDBJ whole genome shotgun (WGS) entry which is preliminary data.</text>
</comment>
<feature type="region of interest" description="Disordered" evidence="1">
    <location>
        <begin position="232"/>
        <end position="253"/>
    </location>
</feature>
<feature type="non-terminal residue" evidence="2">
    <location>
        <position position="1"/>
    </location>
</feature>
<reference evidence="2 3" key="1">
    <citation type="submission" date="2020-10" db="EMBL/GenBank/DDBJ databases">
        <authorList>
            <person name="Sedaghatjoo S."/>
        </authorList>
    </citation>
    <scope>NUCLEOTIDE SEQUENCE [LARGE SCALE GENOMIC DNA]</scope>
    <source>
        <strain evidence="2 3">LLFL</strain>
    </source>
</reference>
<dbReference type="Proteomes" id="UP000836404">
    <property type="component" value="Unassembled WGS sequence"/>
</dbReference>
<evidence type="ECO:0000313" key="3">
    <source>
        <dbReference type="Proteomes" id="UP000836404"/>
    </source>
</evidence>
<gene>
    <name evidence="2" type="ORF">JKILLFL_G1111</name>
</gene>
<evidence type="ECO:0000313" key="2">
    <source>
        <dbReference type="EMBL" id="CAD6958745.1"/>
    </source>
</evidence>